<protein>
    <submittedName>
        <fullName evidence="1">DUF3095 domain-containing protein</fullName>
    </submittedName>
</protein>
<accession>A0A369Q3G9</accession>
<proteinExistence type="predicted"/>
<organism evidence="1 2">
    <name type="scientific">Pedobacter chinensis</name>
    <dbReference type="NCBI Taxonomy" id="2282421"/>
    <lineage>
        <taxon>Bacteria</taxon>
        <taxon>Pseudomonadati</taxon>
        <taxon>Bacteroidota</taxon>
        <taxon>Sphingobacteriia</taxon>
        <taxon>Sphingobacteriales</taxon>
        <taxon>Sphingobacteriaceae</taxon>
        <taxon>Pedobacter</taxon>
    </lineage>
</organism>
<dbReference type="Pfam" id="PF11294">
    <property type="entry name" value="DUF3095"/>
    <property type="match status" value="1"/>
</dbReference>
<comment type="caution">
    <text evidence="1">The sequence shown here is derived from an EMBL/GenBank/DDBJ whole genome shotgun (WGS) entry which is preliminary data.</text>
</comment>
<reference evidence="1 2" key="1">
    <citation type="submission" date="2018-07" db="EMBL/GenBank/DDBJ databases">
        <title>Pedobacter sp. nov., isolated from soil.</title>
        <authorList>
            <person name="Zhou L.Y."/>
            <person name="Du Z.J."/>
        </authorList>
    </citation>
    <scope>NUCLEOTIDE SEQUENCE [LARGE SCALE GENOMIC DNA]</scope>
    <source>
        <strain evidence="1 2">JDX94</strain>
    </source>
</reference>
<dbReference type="InterPro" id="IPR021445">
    <property type="entry name" value="DUF3095"/>
</dbReference>
<evidence type="ECO:0000313" key="2">
    <source>
        <dbReference type="Proteomes" id="UP000253961"/>
    </source>
</evidence>
<sequence length="394" mass="44889">MLTNQDHFFANLQINKIPLHHLLRRKDLFSQVPDDWHIIITDIKSSTAAVNSGLHENVNLIATGSIVTVLNIAFKANVAIPFFFGGDGATFIVPPVIVDKAMKALMIYRRNTLQNFNLDIRAGIVSVKETYDMGHSLKICRFSISRMFSIPVVLGNGLDYAEKIIKGENYLFSDQTEDQGELDLSGMQCRWDKIQPPENSEEVVTLIAIAQDHTKQAEVFSKIIEQLDHIYGTPEKRQPISIPKLIFRTSFNNLGREMRHRLGKIRFLELVKTWFINAYGYIYFRTAHGKRYLKQLVEMSDTLVIDGRINTVITGTEKQRKMLENALDKFENNNEILYGIYVSSESVMSCYVRDLEDDHIHFVDGAEGGYTKAAGILKQKIKSLKQLPSSTQRL</sequence>
<dbReference type="RefSeq" id="WP_115401435.1">
    <property type="nucleotide sequence ID" value="NZ_QPKV01000002.1"/>
</dbReference>
<dbReference type="OrthoDB" id="5342145at2"/>
<gene>
    <name evidence="1" type="ORF">DU508_03440</name>
</gene>
<dbReference type="AlphaFoldDB" id="A0A369Q3G9"/>
<evidence type="ECO:0000313" key="1">
    <source>
        <dbReference type="EMBL" id="RDC58015.1"/>
    </source>
</evidence>
<name>A0A369Q3G9_9SPHI</name>
<keyword evidence="2" id="KW-1185">Reference proteome</keyword>
<dbReference type="Proteomes" id="UP000253961">
    <property type="component" value="Unassembled WGS sequence"/>
</dbReference>
<dbReference type="EMBL" id="QPKV01000002">
    <property type="protein sequence ID" value="RDC58015.1"/>
    <property type="molecule type" value="Genomic_DNA"/>
</dbReference>